<organism evidence="2 3">
    <name type="scientific">Claviceps pusilla</name>
    <dbReference type="NCBI Taxonomy" id="123648"/>
    <lineage>
        <taxon>Eukaryota</taxon>
        <taxon>Fungi</taxon>
        <taxon>Dikarya</taxon>
        <taxon>Ascomycota</taxon>
        <taxon>Pezizomycotina</taxon>
        <taxon>Sordariomycetes</taxon>
        <taxon>Hypocreomycetidae</taxon>
        <taxon>Hypocreales</taxon>
        <taxon>Clavicipitaceae</taxon>
        <taxon>Claviceps</taxon>
    </lineage>
</organism>
<feature type="region of interest" description="Disordered" evidence="1">
    <location>
        <begin position="1"/>
        <end position="33"/>
    </location>
</feature>
<reference evidence="2" key="1">
    <citation type="journal article" date="2020" name="bioRxiv">
        <title>Whole genome comparisons of ergot fungi reveals the divergence and evolution of species within the genus Claviceps are the result of varying mechanisms driving genome evolution and host range expansion.</title>
        <authorList>
            <person name="Wyka S.A."/>
            <person name="Mondo S.J."/>
            <person name="Liu M."/>
            <person name="Dettman J."/>
            <person name="Nalam V."/>
            <person name="Broders K.D."/>
        </authorList>
    </citation>
    <scope>NUCLEOTIDE SEQUENCE</scope>
    <source>
        <strain evidence="2">CCC 602</strain>
    </source>
</reference>
<proteinExistence type="predicted"/>
<sequence length="75" mass="8537">MDKQHRRPKVARIGGESLKRRGSDSLEVSTSGPRPWHLIAREYRTFSTRFDNRRSADQSAKDAGPGDEVQLSRVE</sequence>
<protein>
    <submittedName>
        <fullName evidence="2">Uncharacterized protein</fullName>
    </submittedName>
</protein>
<feature type="region of interest" description="Disordered" evidence="1">
    <location>
        <begin position="50"/>
        <end position="75"/>
    </location>
</feature>
<dbReference type="Proteomes" id="UP000748025">
    <property type="component" value="Unassembled WGS sequence"/>
</dbReference>
<accession>A0A9P7NGY6</accession>
<keyword evidence="3" id="KW-1185">Reference proteome</keyword>
<feature type="compositionally biased region" description="Basic residues" evidence="1">
    <location>
        <begin position="1"/>
        <end position="10"/>
    </location>
</feature>
<evidence type="ECO:0000313" key="3">
    <source>
        <dbReference type="Proteomes" id="UP000748025"/>
    </source>
</evidence>
<feature type="compositionally biased region" description="Basic and acidic residues" evidence="1">
    <location>
        <begin position="50"/>
        <end position="60"/>
    </location>
</feature>
<dbReference type="EMBL" id="SRPW01000163">
    <property type="protein sequence ID" value="KAG6017275.1"/>
    <property type="molecule type" value="Genomic_DNA"/>
</dbReference>
<dbReference type="AlphaFoldDB" id="A0A9P7NGY6"/>
<evidence type="ECO:0000313" key="2">
    <source>
        <dbReference type="EMBL" id="KAG6017275.1"/>
    </source>
</evidence>
<name>A0A9P7NGY6_9HYPO</name>
<comment type="caution">
    <text evidence="2">The sequence shown here is derived from an EMBL/GenBank/DDBJ whole genome shotgun (WGS) entry which is preliminary data.</text>
</comment>
<gene>
    <name evidence="2" type="ORF">E4U43_001883</name>
</gene>
<evidence type="ECO:0000256" key="1">
    <source>
        <dbReference type="SAM" id="MobiDB-lite"/>
    </source>
</evidence>